<dbReference type="InterPro" id="IPR052943">
    <property type="entry name" value="TMTC_O-mannosyl-trnsfr"/>
</dbReference>
<proteinExistence type="predicted"/>
<organism evidence="1">
    <name type="scientific">marine metagenome</name>
    <dbReference type="NCBI Taxonomy" id="408172"/>
    <lineage>
        <taxon>unclassified sequences</taxon>
        <taxon>metagenomes</taxon>
        <taxon>ecological metagenomes</taxon>
    </lineage>
</organism>
<dbReference type="Pfam" id="PF13414">
    <property type="entry name" value="TPR_11"/>
    <property type="match status" value="1"/>
</dbReference>
<dbReference type="Pfam" id="PF00515">
    <property type="entry name" value="TPR_1"/>
    <property type="match status" value="1"/>
</dbReference>
<evidence type="ECO:0000313" key="1">
    <source>
        <dbReference type="EMBL" id="SVC44551.1"/>
    </source>
</evidence>
<dbReference type="PROSITE" id="PS50005">
    <property type="entry name" value="TPR"/>
    <property type="match status" value="3"/>
</dbReference>
<dbReference type="InterPro" id="IPR011990">
    <property type="entry name" value="TPR-like_helical_dom_sf"/>
</dbReference>
<accession>A0A382MBC8</accession>
<dbReference type="SUPFAM" id="SSF48452">
    <property type="entry name" value="TPR-like"/>
    <property type="match status" value="1"/>
</dbReference>
<feature type="non-terminal residue" evidence="1">
    <location>
        <position position="388"/>
    </location>
</feature>
<gene>
    <name evidence="1" type="ORF">METZ01_LOCUS297405</name>
</gene>
<reference evidence="1" key="1">
    <citation type="submission" date="2018-05" db="EMBL/GenBank/DDBJ databases">
        <authorList>
            <person name="Lanie J.A."/>
            <person name="Ng W.-L."/>
            <person name="Kazmierczak K.M."/>
            <person name="Andrzejewski T.M."/>
            <person name="Davidsen T.M."/>
            <person name="Wayne K.J."/>
            <person name="Tettelin H."/>
            <person name="Glass J.I."/>
            <person name="Rusch D."/>
            <person name="Podicherti R."/>
            <person name="Tsui H.-C.T."/>
            <person name="Winkler M.E."/>
        </authorList>
    </citation>
    <scope>NUCLEOTIDE SEQUENCE</scope>
</reference>
<dbReference type="InterPro" id="IPR019734">
    <property type="entry name" value="TPR_rpt"/>
</dbReference>
<dbReference type="SUPFAM" id="SSF53756">
    <property type="entry name" value="UDP-Glycosyltransferase/glycogen phosphorylase"/>
    <property type="match status" value="1"/>
</dbReference>
<dbReference type="PANTHER" id="PTHR44809">
    <property type="match status" value="1"/>
</dbReference>
<dbReference type="PROSITE" id="PS50293">
    <property type="entry name" value="TPR_REGION"/>
    <property type="match status" value="1"/>
</dbReference>
<dbReference type="PANTHER" id="PTHR44809:SF1">
    <property type="entry name" value="PROTEIN O-MANNOSYL-TRANSFERASE TMTC1"/>
    <property type="match status" value="1"/>
</dbReference>
<dbReference type="SMART" id="SM00028">
    <property type="entry name" value="TPR"/>
    <property type="match status" value="3"/>
</dbReference>
<feature type="non-terminal residue" evidence="1">
    <location>
        <position position="1"/>
    </location>
</feature>
<name>A0A382MBC8_9ZZZZ</name>
<sequence>AYRVGKYDVAVDLITQAIEIDSGQAIFFNSLGLGLKEQFRLEEAIEAYRRALEINPDYSEACNNLGTVLQSQEDFDQAIALYRHAVHINPRYCEAYNNLGLLFQEQGRLKEGIEAYKCALKIHPQFANAHSNLAKTLFLQGDFRNAWKEYEWRWECSGISFSLNKRHFPQSLWDGSNLSRRTILVWAEQGIGDEIMFSSMLPNLLRMNSNVIVECDKRLVPLFQRSFPDVQFVPREDPTNPKLLDTTIIDYQIPMGSLGQWLRVDEDAFLPKQESYLQACPNKTRQIQKKYRDLADDKLLVGISWKSTGIDKKRAHTKNVPLKYWIPILSRQDCYFISLQYGDIREDIEEHTSVFGCPIYIDEEIDSLENLDDFAAQVSVLDLIISTS</sequence>
<dbReference type="EMBL" id="UINC01091632">
    <property type="protein sequence ID" value="SVC44551.1"/>
    <property type="molecule type" value="Genomic_DNA"/>
</dbReference>
<protein>
    <submittedName>
        <fullName evidence="1">Uncharacterized protein</fullName>
    </submittedName>
</protein>
<dbReference type="AlphaFoldDB" id="A0A382MBC8"/>
<dbReference type="Gene3D" id="1.25.40.10">
    <property type="entry name" value="Tetratricopeptide repeat domain"/>
    <property type="match status" value="2"/>
</dbReference>